<evidence type="ECO:0000256" key="2">
    <source>
        <dbReference type="PROSITE-ProRule" id="PRU00284"/>
    </source>
</evidence>
<dbReference type="SMART" id="SM00283">
    <property type="entry name" value="MA"/>
    <property type="match status" value="1"/>
</dbReference>
<reference evidence="4 5" key="1">
    <citation type="submission" date="2024-09" db="EMBL/GenBank/DDBJ databases">
        <authorList>
            <person name="Sun Q."/>
            <person name="Mori K."/>
        </authorList>
    </citation>
    <scope>NUCLEOTIDE SEQUENCE [LARGE SCALE GENOMIC DNA]</scope>
    <source>
        <strain evidence="4 5">CCM 7792</strain>
    </source>
</reference>
<dbReference type="Proteomes" id="UP001589773">
    <property type="component" value="Unassembled WGS sequence"/>
</dbReference>
<dbReference type="Gene3D" id="1.10.287.950">
    <property type="entry name" value="Methyl-accepting chemotaxis protein"/>
    <property type="match status" value="1"/>
</dbReference>
<feature type="domain" description="Methyl-accepting transducer" evidence="3">
    <location>
        <begin position="58"/>
        <end position="205"/>
    </location>
</feature>
<proteinExistence type="predicted"/>
<gene>
    <name evidence="4" type="ORF">ACFFJK_15580</name>
</gene>
<dbReference type="InterPro" id="IPR004089">
    <property type="entry name" value="MCPsignal_dom"/>
</dbReference>
<dbReference type="PANTHER" id="PTHR32089">
    <property type="entry name" value="METHYL-ACCEPTING CHEMOTAXIS PROTEIN MCPB"/>
    <property type="match status" value="1"/>
</dbReference>
<dbReference type="SUPFAM" id="SSF58104">
    <property type="entry name" value="Methyl-accepting chemotaxis protein (MCP) signaling domain"/>
    <property type="match status" value="1"/>
</dbReference>
<evidence type="ECO:0000313" key="4">
    <source>
        <dbReference type="EMBL" id="MFC0253319.1"/>
    </source>
</evidence>
<protein>
    <submittedName>
        <fullName evidence="4">Methyl-accepting chemotaxis protein</fullName>
    </submittedName>
</protein>
<dbReference type="Pfam" id="PF00015">
    <property type="entry name" value="MCPsignal"/>
    <property type="match status" value="1"/>
</dbReference>
<organism evidence="4 5">
    <name type="scientific">Massilia consociata</name>
    <dbReference type="NCBI Taxonomy" id="760117"/>
    <lineage>
        <taxon>Bacteria</taxon>
        <taxon>Pseudomonadati</taxon>
        <taxon>Pseudomonadota</taxon>
        <taxon>Betaproteobacteria</taxon>
        <taxon>Burkholderiales</taxon>
        <taxon>Oxalobacteraceae</taxon>
        <taxon>Telluria group</taxon>
        <taxon>Massilia</taxon>
    </lineage>
</organism>
<evidence type="ECO:0000313" key="5">
    <source>
        <dbReference type="Proteomes" id="UP001589773"/>
    </source>
</evidence>
<keyword evidence="1 2" id="KW-0807">Transducer</keyword>
<evidence type="ECO:0000256" key="1">
    <source>
        <dbReference type="ARBA" id="ARBA00023224"/>
    </source>
</evidence>
<comment type="caution">
    <text evidence="4">The sequence shown here is derived from an EMBL/GenBank/DDBJ whole genome shotgun (WGS) entry which is preliminary data.</text>
</comment>
<keyword evidence="5" id="KW-1185">Reference proteome</keyword>
<dbReference type="PROSITE" id="PS50111">
    <property type="entry name" value="CHEMOTAXIS_TRANSDUC_2"/>
    <property type="match status" value="1"/>
</dbReference>
<dbReference type="RefSeq" id="WP_379680341.1">
    <property type="nucleotide sequence ID" value="NZ_JBHLWP010000013.1"/>
</dbReference>
<accession>A0ABV6FJ26</accession>
<name>A0ABV6FJ26_9BURK</name>
<dbReference type="PANTHER" id="PTHR32089:SF112">
    <property type="entry name" value="LYSOZYME-LIKE PROTEIN-RELATED"/>
    <property type="match status" value="1"/>
</dbReference>
<sequence>MGAREGLSAIVGRVLPRRAVAVPAANDTGYGAAIEASCDLDREIGRKLDEAVARTEASALAIMEEVRALCDRSAELAGRLQAASREADQFERDMVDNVAALRQMARFLECLPERLQRDLACISEIAAEIKSLSGLAESVQAISMQSHLLSINAAIEASRAGAAGQAFKVVAEEVRTLAANSNAAASRIGGSLQRIRSTLREGLELNAAQSTDDLAQITQAARTVAALQSSFDQISGSYHARLAEMLAHGEALAAGSAGVLGQLQYQDVVRQCVERLQHAIAQRNAALGQEFASQSAPQPAVLARLIADITAEYLATEQLHGTSLGGQDDAPLIELF</sequence>
<evidence type="ECO:0000259" key="3">
    <source>
        <dbReference type="PROSITE" id="PS50111"/>
    </source>
</evidence>
<dbReference type="EMBL" id="JBHLWP010000013">
    <property type="protein sequence ID" value="MFC0253319.1"/>
    <property type="molecule type" value="Genomic_DNA"/>
</dbReference>